<dbReference type="EMBL" id="JAVTTP010000001">
    <property type="protein sequence ID" value="MDT7829996.1"/>
    <property type="molecule type" value="Genomic_DNA"/>
</dbReference>
<keyword evidence="5" id="KW-1185">Reference proteome</keyword>
<gene>
    <name evidence="4" type="ORF">RQM65_15115</name>
</gene>
<evidence type="ECO:0000256" key="2">
    <source>
        <dbReference type="SAM" id="SignalP"/>
    </source>
</evidence>
<evidence type="ECO:0000256" key="1">
    <source>
        <dbReference type="SAM" id="Phobius"/>
    </source>
</evidence>
<evidence type="ECO:0000259" key="3">
    <source>
        <dbReference type="Pfam" id="PF13559"/>
    </source>
</evidence>
<keyword evidence="2" id="KW-0732">Signal</keyword>
<evidence type="ECO:0000313" key="4">
    <source>
        <dbReference type="EMBL" id="MDT7829996.1"/>
    </source>
</evidence>
<feature type="transmembrane region" description="Helical" evidence="1">
    <location>
        <begin position="99"/>
        <end position="117"/>
    </location>
</feature>
<name>A0ABU3L9L5_9FLAO</name>
<organism evidence="4 5">
    <name type="scientific">Pricia mediterranea</name>
    <dbReference type="NCBI Taxonomy" id="3076079"/>
    <lineage>
        <taxon>Bacteria</taxon>
        <taxon>Pseudomonadati</taxon>
        <taxon>Bacteroidota</taxon>
        <taxon>Flavobacteriia</taxon>
        <taxon>Flavobacteriales</taxon>
        <taxon>Flavobacteriaceae</taxon>
        <taxon>Pricia</taxon>
    </lineage>
</organism>
<dbReference type="RefSeq" id="WP_314016253.1">
    <property type="nucleotide sequence ID" value="NZ_JAVTTP010000001.1"/>
</dbReference>
<reference evidence="4 5" key="1">
    <citation type="submission" date="2023-09" db="EMBL/GenBank/DDBJ databases">
        <title>Novel taxa isolated from Blanes Bay.</title>
        <authorList>
            <person name="Rey-Velasco X."/>
            <person name="Lucena T."/>
        </authorList>
    </citation>
    <scope>NUCLEOTIDE SEQUENCE [LARGE SCALE GENOMIC DNA]</scope>
    <source>
        <strain evidence="4 5">S334</strain>
    </source>
</reference>
<evidence type="ECO:0000313" key="5">
    <source>
        <dbReference type="Proteomes" id="UP001250656"/>
    </source>
</evidence>
<accession>A0ABU3L9L5</accession>
<protein>
    <submittedName>
        <fullName evidence="4">DUF4129 domain-containing protein</fullName>
    </submittedName>
</protein>
<keyword evidence="1" id="KW-0472">Membrane</keyword>
<dbReference type="InterPro" id="IPR025403">
    <property type="entry name" value="TgpA-like_C"/>
</dbReference>
<feature type="chain" id="PRO_5045884342" evidence="2">
    <location>
        <begin position="21"/>
        <end position="246"/>
    </location>
</feature>
<comment type="caution">
    <text evidence="4">The sequence shown here is derived from an EMBL/GenBank/DDBJ whole genome shotgun (WGS) entry which is preliminary data.</text>
</comment>
<dbReference type="Pfam" id="PF13559">
    <property type="entry name" value="DUF4129"/>
    <property type="match status" value="1"/>
</dbReference>
<feature type="signal peptide" evidence="2">
    <location>
        <begin position="1"/>
        <end position="20"/>
    </location>
</feature>
<keyword evidence="1" id="KW-0812">Transmembrane</keyword>
<dbReference type="Proteomes" id="UP001250656">
    <property type="component" value="Unassembled WGS sequence"/>
</dbReference>
<proteinExistence type="predicted"/>
<sequence>MRKRIFHCWSAFFCALAAYAQKDSTIVIYDTSPIEIRQIDEEALQKYRGDGAFDYEVTETGPTWWDDFTSWIGNGILRILEAIFGVEKATGVFAGLLELLPYLLIGILIFLLIRFFLKVNARALIQAQKEKKSVTVSEDEHLIKNEDLHQLVQKAVADKNYRLAIRYYYLLVLKVMGEKKLIVWELQKTNDDYIREIRKTEFQQRFRKITRLYDYIWYGDFPIDEPQYYRAEKDFSSLRNKLEANG</sequence>
<feature type="domain" description="Protein-glutamine gamma-glutamyltransferase-like C-terminal" evidence="3">
    <location>
        <begin position="169"/>
        <end position="232"/>
    </location>
</feature>
<keyword evidence="1" id="KW-1133">Transmembrane helix</keyword>